<dbReference type="OrthoDB" id="3277912at2"/>
<dbReference type="AlphaFoldDB" id="R4YZV8"/>
<dbReference type="Proteomes" id="UP000018291">
    <property type="component" value="Unassembled WGS sequence"/>
</dbReference>
<proteinExistence type="predicted"/>
<evidence type="ECO:0000313" key="3">
    <source>
        <dbReference type="Proteomes" id="UP000018291"/>
    </source>
</evidence>
<feature type="transmembrane region" description="Helical" evidence="1">
    <location>
        <begin position="21"/>
        <end position="42"/>
    </location>
</feature>
<accession>R4YZV8</accession>
<keyword evidence="1" id="KW-1133">Transmembrane helix</keyword>
<dbReference type="EMBL" id="CANL01000025">
    <property type="protein sequence ID" value="CCM64003.1"/>
    <property type="molecule type" value="Genomic_DNA"/>
</dbReference>
<protein>
    <recommendedName>
        <fullName evidence="4">Glycosyltransferase RgtA/B/C/D-like domain-containing protein</fullName>
    </recommendedName>
</protein>
<feature type="transmembrane region" description="Helical" evidence="1">
    <location>
        <begin position="113"/>
        <end position="134"/>
    </location>
</feature>
<feature type="transmembrane region" description="Helical" evidence="1">
    <location>
        <begin position="236"/>
        <end position="254"/>
    </location>
</feature>
<sequence length="565" mass="60118">MTAPEAHAEPDGRASWQRVPMPLVVVVGGLLLTLVVWGPLILRGGGTLLDPGDPVFEAWSLDWVQHAVTSDDKLFDANIFAPTPDTLAYSDTRIAPALVTLPVRWLGGSPTTVVNAALLIGVVANFAAAWWAGWTLRRSHLAGAVMGVVYAFGPLPSFFMLHVHMTWRMGLPLAVVGIWRLLDQDDGERPDILGCLALASAALVSIGTSVYQAGFLALTVVVVLAVRHRNLSWRRFGAVVGSLTVGAIPCVPIALAHLRVLNSGEVASYGLAAVAALSAQVGQVDSRVLVWRRWLGPKTPADRLLLPMFAGLAPLLGAAAGWFGWRRTGRTQRSLGLALVLLGAVLGFGLSDTGWRRFTPMRLLFELPGFDAIRGAGRYWTLALLGLAVLCAGAVMWLDDALVRRRGAGMGARVAVVGALLLIPIVEGWPDLSDLPTASVTPLDHQLAEGTGTVAYLPLNIADDGIDFIPQHEISAVFRSTAHHRPILNGYSGTFPQSFIIRSNALKDLPSPAAMAELKRLGVTDVVVTPAVAGTPWAGLLNPDDAGTLELVGIEPNGDVHYRVP</sequence>
<reference evidence="2 3" key="1">
    <citation type="journal article" date="2013" name="ISME J.">
        <title>Metabolic model for the filamentous 'Candidatus Microthrix parvicella' based on genomic and metagenomic analyses.</title>
        <authorList>
            <person name="Jon McIlroy S."/>
            <person name="Kristiansen R."/>
            <person name="Albertsen M."/>
            <person name="Michael Karst S."/>
            <person name="Rossetti S."/>
            <person name="Lund Nielsen J."/>
            <person name="Tandoi V."/>
            <person name="James Seviour R."/>
            <person name="Nielsen P.H."/>
        </authorList>
    </citation>
    <scope>NUCLEOTIDE SEQUENCE [LARGE SCALE GENOMIC DNA]</scope>
    <source>
        <strain evidence="2 3">RN1</strain>
    </source>
</reference>
<feature type="transmembrane region" description="Helical" evidence="1">
    <location>
        <begin position="337"/>
        <end position="358"/>
    </location>
</feature>
<evidence type="ECO:0008006" key="4">
    <source>
        <dbReference type="Google" id="ProtNLM"/>
    </source>
</evidence>
<evidence type="ECO:0000256" key="1">
    <source>
        <dbReference type="SAM" id="Phobius"/>
    </source>
</evidence>
<feature type="transmembrane region" description="Helical" evidence="1">
    <location>
        <begin position="378"/>
        <end position="398"/>
    </location>
</feature>
<dbReference type="RefSeq" id="WP_012227431.1">
    <property type="nucleotide sequence ID" value="NZ_HG422565.1"/>
</dbReference>
<keyword evidence="1" id="KW-0472">Membrane</keyword>
<name>R4YZV8_9ACTN</name>
<gene>
    <name evidence="2" type="ORF">BN381_310099</name>
</gene>
<feature type="transmembrane region" description="Helical" evidence="1">
    <location>
        <begin position="304"/>
        <end position="325"/>
    </location>
</feature>
<feature type="transmembrane region" description="Helical" evidence="1">
    <location>
        <begin position="194"/>
        <end position="224"/>
    </location>
</feature>
<keyword evidence="1" id="KW-0812">Transmembrane</keyword>
<keyword evidence="3" id="KW-1185">Reference proteome</keyword>
<organism evidence="2 3">
    <name type="scientific">Candidatus Neomicrothrix parvicella RN1</name>
    <dbReference type="NCBI Taxonomy" id="1229780"/>
    <lineage>
        <taxon>Bacteria</taxon>
        <taxon>Bacillati</taxon>
        <taxon>Actinomycetota</taxon>
        <taxon>Acidimicrobiia</taxon>
        <taxon>Acidimicrobiales</taxon>
        <taxon>Microthrixaceae</taxon>
        <taxon>Candidatus Neomicrothrix</taxon>
    </lineage>
</organism>
<dbReference type="HOGENOM" id="CLU_468413_0_0_11"/>
<dbReference type="STRING" id="1229780.BN381_310099"/>
<evidence type="ECO:0000313" key="2">
    <source>
        <dbReference type="EMBL" id="CCM64003.1"/>
    </source>
</evidence>
<dbReference type="eggNOG" id="COG1971">
    <property type="taxonomic scope" value="Bacteria"/>
</dbReference>
<comment type="caution">
    <text evidence="2">The sequence shown here is derived from an EMBL/GenBank/DDBJ whole genome shotgun (WGS) entry which is preliminary data.</text>
</comment>
<feature type="transmembrane region" description="Helical" evidence="1">
    <location>
        <begin position="141"/>
        <end position="159"/>
    </location>
</feature>